<gene>
    <name evidence="7" type="ORF">GH808_03820</name>
</gene>
<dbReference type="InterPro" id="IPR050743">
    <property type="entry name" value="2-oxoacid_DH_E2_comp"/>
</dbReference>
<evidence type="ECO:0000256" key="4">
    <source>
        <dbReference type="ARBA" id="ARBA00023315"/>
    </source>
</evidence>
<dbReference type="Gene3D" id="3.30.559.10">
    <property type="entry name" value="Chloramphenicol acetyltransferase-like domain"/>
    <property type="match status" value="1"/>
</dbReference>
<reference evidence="7 8" key="1">
    <citation type="journal article" date="2020" name="mSystems">
        <title>Defining Genomic and Predicted Metabolic Features of the Acetobacterium Genus.</title>
        <authorList>
            <person name="Ross D.E."/>
            <person name="Marshall C.W."/>
            <person name="Gulliver D."/>
            <person name="May H.D."/>
            <person name="Norman R.S."/>
        </authorList>
    </citation>
    <scope>NUCLEOTIDE SEQUENCE [LARGE SCALE GENOMIC DNA]</scope>
    <source>
        <strain evidence="7 8">DSM 8238</strain>
    </source>
</reference>
<evidence type="ECO:0000313" key="8">
    <source>
        <dbReference type="Proteomes" id="UP000603234"/>
    </source>
</evidence>
<evidence type="ECO:0000256" key="2">
    <source>
        <dbReference type="ARBA" id="ARBA00007317"/>
    </source>
</evidence>
<comment type="similarity">
    <text evidence="2">Belongs to the 2-oxoacid dehydrogenase family.</text>
</comment>
<feature type="compositionally biased region" description="Basic and acidic residues" evidence="5">
    <location>
        <begin position="196"/>
        <end position="210"/>
    </location>
</feature>
<evidence type="ECO:0000313" key="7">
    <source>
        <dbReference type="EMBL" id="MBC3803563.1"/>
    </source>
</evidence>
<dbReference type="Proteomes" id="UP000603234">
    <property type="component" value="Unassembled WGS sequence"/>
</dbReference>
<dbReference type="InterPro" id="IPR036625">
    <property type="entry name" value="E3-bd_dom_sf"/>
</dbReference>
<dbReference type="InterPro" id="IPR004167">
    <property type="entry name" value="PSBD"/>
</dbReference>
<evidence type="ECO:0000259" key="6">
    <source>
        <dbReference type="PROSITE" id="PS51826"/>
    </source>
</evidence>
<dbReference type="EMBL" id="WJBC01000004">
    <property type="protein sequence ID" value="MBC3803563.1"/>
    <property type="molecule type" value="Genomic_DNA"/>
</dbReference>
<feature type="compositionally biased region" description="Basic and acidic residues" evidence="5">
    <location>
        <begin position="176"/>
        <end position="187"/>
    </location>
</feature>
<feature type="compositionally biased region" description="Polar residues" evidence="5">
    <location>
        <begin position="214"/>
        <end position="223"/>
    </location>
</feature>
<dbReference type="RefSeq" id="WP_186841479.1">
    <property type="nucleotide sequence ID" value="NZ_WJBC01000004.1"/>
</dbReference>
<dbReference type="Pfam" id="PF00198">
    <property type="entry name" value="2-oxoacid_dh"/>
    <property type="match status" value="1"/>
</dbReference>
<keyword evidence="8" id="KW-1185">Reference proteome</keyword>
<organism evidence="7 8">
    <name type="scientific">Acetobacterium fimetarium</name>
    <dbReference type="NCBI Taxonomy" id="52691"/>
    <lineage>
        <taxon>Bacteria</taxon>
        <taxon>Bacillati</taxon>
        <taxon>Bacillota</taxon>
        <taxon>Clostridia</taxon>
        <taxon>Eubacteriales</taxon>
        <taxon>Eubacteriaceae</taxon>
        <taxon>Acetobacterium</taxon>
    </lineage>
</organism>
<feature type="region of interest" description="Disordered" evidence="5">
    <location>
        <begin position="160"/>
        <end position="227"/>
    </location>
</feature>
<dbReference type="PROSITE" id="PS51826">
    <property type="entry name" value="PSBD"/>
    <property type="match status" value="1"/>
</dbReference>
<dbReference type="InterPro" id="IPR023213">
    <property type="entry name" value="CAT-like_dom_sf"/>
</dbReference>
<feature type="domain" description="Peripheral subunit-binding (PSBD)" evidence="6">
    <location>
        <begin position="95"/>
        <end position="132"/>
    </location>
</feature>
<dbReference type="Gene3D" id="4.10.320.10">
    <property type="entry name" value="E3-binding domain"/>
    <property type="match status" value="1"/>
</dbReference>
<dbReference type="SUPFAM" id="SSF52777">
    <property type="entry name" value="CoA-dependent acyltransferases"/>
    <property type="match status" value="1"/>
</dbReference>
<dbReference type="PANTHER" id="PTHR43178">
    <property type="entry name" value="DIHYDROLIPOAMIDE ACETYLTRANSFERASE COMPONENT OF PYRUVATE DEHYDROGENASE COMPLEX"/>
    <property type="match status" value="1"/>
</dbReference>
<comment type="caution">
    <text evidence="7">The sequence shown here is derived from an EMBL/GenBank/DDBJ whole genome shotgun (WGS) entry which is preliminary data.</text>
</comment>
<evidence type="ECO:0000256" key="5">
    <source>
        <dbReference type="SAM" id="MobiDB-lite"/>
    </source>
</evidence>
<dbReference type="Pfam" id="PF02817">
    <property type="entry name" value="E3_binding"/>
    <property type="match status" value="1"/>
</dbReference>
<accession>A0ABR6WT47</accession>
<dbReference type="InterPro" id="IPR001078">
    <property type="entry name" value="2-oxoacid_DH_actylTfrase"/>
</dbReference>
<evidence type="ECO:0000256" key="1">
    <source>
        <dbReference type="ARBA" id="ARBA00001938"/>
    </source>
</evidence>
<dbReference type="SUPFAM" id="SSF47005">
    <property type="entry name" value="Peripheral subunit-binding domain of 2-oxo acid dehydrogenase complex"/>
    <property type="match status" value="1"/>
</dbReference>
<sequence length="496" mass="54976">MAKEEILPKSGIDVTTGYSGAEGEAVQKPSLQMPAETEMAATDSEKVKPETATVISAAEIQAELPSEPVQEAIQEAIEEQAAAEPEEDPRLGKVRATPAARRLAREHDIDIQTLLGSGQKGRIQLEDVSRMVIIRPGPSDYRSKEPAVIGTVLDEIAGNSENVYSDPSGEATPETGKIELRKSEARKPKTTKSWGRKSEPKEHEIKKTEVPRNANRNPKQETMPNPELDFVPFVEGEVEPLRDEIIVKAVPMSELENTTFEKNTSDNAKNNMTIPENRQNSAEQLVKVSLETAVITLTTEIDMTEVKDLRKKIAKKIELQSHYRCTYTDFLLMATARALMKHPLINSTFEDHAIIPHAYAHLGLAVDGEDGIIIPVIRNAQEMTFIEMVKSRGETLKSVKHKYLTQEDLKGSTFSISNLGMHGILEFTAIINHPNSAILSVGEVVQRLRVHQGEPMVRSVMKITLNLDHRVADGMEGAKFLKNIKADMENPSLLLF</sequence>
<keyword evidence="3" id="KW-0808">Transferase</keyword>
<dbReference type="PANTHER" id="PTHR43178:SF5">
    <property type="entry name" value="LIPOAMIDE ACYLTRANSFERASE COMPONENT OF BRANCHED-CHAIN ALPHA-KETO ACID DEHYDROGENASE COMPLEX, MITOCHONDRIAL"/>
    <property type="match status" value="1"/>
</dbReference>
<keyword evidence="4" id="KW-0012">Acyltransferase</keyword>
<proteinExistence type="inferred from homology"/>
<protein>
    <recommendedName>
        <fullName evidence="6">Peripheral subunit-binding (PSBD) domain-containing protein</fullName>
    </recommendedName>
</protein>
<evidence type="ECO:0000256" key="3">
    <source>
        <dbReference type="ARBA" id="ARBA00022679"/>
    </source>
</evidence>
<comment type="cofactor">
    <cofactor evidence="1">
        <name>(R)-lipoate</name>
        <dbReference type="ChEBI" id="CHEBI:83088"/>
    </cofactor>
</comment>
<feature type="region of interest" description="Disordered" evidence="5">
    <location>
        <begin position="1"/>
        <end position="49"/>
    </location>
</feature>
<name>A0ABR6WT47_9FIRM</name>